<keyword evidence="4" id="KW-1185">Reference proteome</keyword>
<comment type="caution">
    <text evidence="3">The sequence shown here is derived from an EMBL/GenBank/DDBJ whole genome shotgun (WGS) entry which is preliminary data.</text>
</comment>
<gene>
    <name evidence="2 3" type="primary">rsfS</name>
    <name evidence="3" type="ORF">NVS47_05540</name>
</gene>
<evidence type="ECO:0000256" key="2">
    <source>
        <dbReference type="HAMAP-Rule" id="MF_01477"/>
    </source>
</evidence>
<dbReference type="PANTHER" id="PTHR21043:SF0">
    <property type="entry name" value="MITOCHONDRIAL ASSEMBLY OF RIBOSOMAL LARGE SUBUNIT PROTEIN 1"/>
    <property type="match status" value="1"/>
</dbReference>
<comment type="function">
    <text evidence="2">Functions as a ribosomal silencing factor. Interacts with ribosomal protein uL14 (rplN), blocking formation of intersubunit bridge B8. Prevents association of the 30S and 50S ribosomal subunits and the formation of functional ribosomes, thus repressing translation.</text>
</comment>
<keyword evidence="2" id="KW-0810">Translation regulation</keyword>
<evidence type="ECO:0000313" key="3">
    <source>
        <dbReference type="EMBL" id="MCR6544985.1"/>
    </source>
</evidence>
<dbReference type="InterPro" id="IPR043519">
    <property type="entry name" value="NT_sf"/>
</dbReference>
<comment type="subcellular location">
    <subcellularLocation>
        <location evidence="2">Cytoplasm</location>
    </subcellularLocation>
</comment>
<keyword evidence="2" id="KW-0963">Cytoplasm</keyword>
<reference evidence="3 4" key="1">
    <citation type="submission" date="2022-08" db="EMBL/GenBank/DDBJ databases">
        <title>Proteogenomics of the novel Dehalobacterium formicoaceticum strain EZ94 highlights a key role of methyltransferases during anaerobic dichloromethane degradation.</title>
        <authorList>
            <person name="Wasmund K."/>
        </authorList>
    </citation>
    <scope>NUCLEOTIDE SEQUENCE [LARGE SCALE GENOMIC DNA]</scope>
    <source>
        <strain evidence="3 4">EZ94</strain>
    </source>
</reference>
<dbReference type="Gene3D" id="3.30.460.10">
    <property type="entry name" value="Beta Polymerase, domain 2"/>
    <property type="match status" value="1"/>
</dbReference>
<evidence type="ECO:0000256" key="1">
    <source>
        <dbReference type="ARBA" id="ARBA00010574"/>
    </source>
</evidence>
<dbReference type="Proteomes" id="UP001524944">
    <property type="component" value="Unassembled WGS sequence"/>
</dbReference>
<comment type="subunit">
    <text evidence="2">Interacts with ribosomal protein uL14 (rplN).</text>
</comment>
<dbReference type="PANTHER" id="PTHR21043">
    <property type="entry name" value="IOJAP SUPERFAMILY ORTHOLOG"/>
    <property type="match status" value="1"/>
</dbReference>
<dbReference type="NCBIfam" id="TIGR00090">
    <property type="entry name" value="rsfS_iojap_ybeB"/>
    <property type="match status" value="1"/>
</dbReference>
<dbReference type="HAMAP" id="MF_01477">
    <property type="entry name" value="Iojap_RsfS"/>
    <property type="match status" value="1"/>
</dbReference>
<dbReference type="SUPFAM" id="SSF81301">
    <property type="entry name" value="Nucleotidyltransferase"/>
    <property type="match status" value="1"/>
</dbReference>
<protein>
    <recommendedName>
        <fullName evidence="2">Ribosomal silencing factor RsfS</fullName>
    </recommendedName>
</protein>
<accession>A0ABT1Y280</accession>
<dbReference type="RefSeq" id="WP_089612453.1">
    <property type="nucleotide sequence ID" value="NZ_CP022121.1"/>
</dbReference>
<keyword evidence="2" id="KW-0678">Repressor</keyword>
<organism evidence="3 4">
    <name type="scientific">Dehalobacterium formicoaceticum</name>
    <dbReference type="NCBI Taxonomy" id="51515"/>
    <lineage>
        <taxon>Bacteria</taxon>
        <taxon>Bacillati</taxon>
        <taxon>Bacillota</taxon>
        <taxon>Clostridia</taxon>
        <taxon>Eubacteriales</taxon>
        <taxon>Peptococcaceae</taxon>
        <taxon>Dehalobacterium</taxon>
    </lineage>
</organism>
<dbReference type="Pfam" id="PF02410">
    <property type="entry name" value="RsfS"/>
    <property type="match status" value="1"/>
</dbReference>
<sequence length="117" mass="13405">MTSYELSRIAAQAAVKKKGMNVVIMDLQEISLIADYFVICSGNNINQVQAICEFINEEVKLAGGQPALRIEGLKEGRWILMDFGGVVVHVFQEEERLYYNLERLWGDAKFTYLREQE</sequence>
<name>A0ABT1Y280_9FIRM</name>
<comment type="similarity">
    <text evidence="1 2">Belongs to the Iojap/RsfS family.</text>
</comment>
<dbReference type="InterPro" id="IPR004394">
    <property type="entry name" value="Iojap/RsfS/C7orf30"/>
</dbReference>
<proteinExistence type="inferred from homology"/>
<dbReference type="EMBL" id="JANPWE010000002">
    <property type="protein sequence ID" value="MCR6544985.1"/>
    <property type="molecule type" value="Genomic_DNA"/>
</dbReference>
<evidence type="ECO:0000313" key="4">
    <source>
        <dbReference type="Proteomes" id="UP001524944"/>
    </source>
</evidence>